<evidence type="ECO:0000313" key="2">
    <source>
        <dbReference type="EMBL" id="MBC8755018.1"/>
    </source>
</evidence>
<protein>
    <submittedName>
        <fullName evidence="2">Universal stress protein</fullName>
    </submittedName>
</protein>
<organism evidence="2 3">
    <name type="scientific">Kordia aestuariivivens</name>
    <dbReference type="NCBI Taxonomy" id="2759037"/>
    <lineage>
        <taxon>Bacteria</taxon>
        <taxon>Pseudomonadati</taxon>
        <taxon>Bacteroidota</taxon>
        <taxon>Flavobacteriia</taxon>
        <taxon>Flavobacteriales</taxon>
        <taxon>Flavobacteriaceae</taxon>
        <taxon>Kordia</taxon>
    </lineage>
</organism>
<comment type="caution">
    <text evidence="2">The sequence shown here is derived from an EMBL/GenBank/DDBJ whole genome shotgun (WGS) entry which is preliminary data.</text>
</comment>
<sequence length="280" mass="32350">MMKRRILITTDFSINAQNAIDYAIDLYKQNVCDFYILNTYNVEAFTMELTAINSLEKSKQKSIGGLTNILDRLSVINNSPNHQFHMISEFGSLIEIMKKIIAKRDIDIVIMGTKGNTDSRTLIYGSQTVFAMEKIRNCPVLAIPAKATFKKIKEIVFPTGYRTHYKSSEFQYLVDIAKNTGAAIRILHVLNKHKQLNENQLNKQRLLKDYFEELEYSFHISHDTDVQSALNSFIESRNSDMVVFINKKHSFFSWILSKPMVKNLMYHSTIPILALHDLRN</sequence>
<dbReference type="EMBL" id="JACGWS010000005">
    <property type="protein sequence ID" value="MBC8755018.1"/>
    <property type="molecule type" value="Genomic_DNA"/>
</dbReference>
<dbReference type="SUPFAM" id="SSF52402">
    <property type="entry name" value="Adenine nucleotide alpha hydrolases-like"/>
    <property type="match status" value="2"/>
</dbReference>
<accession>A0ABR7Q9B8</accession>
<gene>
    <name evidence="2" type="ORF">H2O64_10070</name>
</gene>
<dbReference type="InterPro" id="IPR006016">
    <property type="entry name" value="UspA"/>
</dbReference>
<dbReference type="Proteomes" id="UP000619238">
    <property type="component" value="Unassembled WGS sequence"/>
</dbReference>
<evidence type="ECO:0000313" key="3">
    <source>
        <dbReference type="Proteomes" id="UP000619238"/>
    </source>
</evidence>
<proteinExistence type="predicted"/>
<dbReference type="InterPro" id="IPR014729">
    <property type="entry name" value="Rossmann-like_a/b/a_fold"/>
</dbReference>
<dbReference type="RefSeq" id="WP_187562066.1">
    <property type="nucleotide sequence ID" value="NZ_JACGWS010000005.1"/>
</dbReference>
<dbReference type="Gene3D" id="3.40.50.620">
    <property type="entry name" value="HUPs"/>
    <property type="match status" value="2"/>
</dbReference>
<dbReference type="Pfam" id="PF00582">
    <property type="entry name" value="Usp"/>
    <property type="match status" value="1"/>
</dbReference>
<reference evidence="2 3" key="1">
    <citation type="submission" date="2020-07" db="EMBL/GenBank/DDBJ databases">
        <title>Description of Kordia aestuariivivens sp. nov., isolated from a tidal flat.</title>
        <authorList>
            <person name="Park S."/>
            <person name="Yoon J.-H."/>
        </authorList>
    </citation>
    <scope>NUCLEOTIDE SEQUENCE [LARGE SCALE GENOMIC DNA]</scope>
    <source>
        <strain evidence="2 3">YSTF-M3</strain>
    </source>
</reference>
<name>A0ABR7Q9B8_9FLAO</name>
<feature type="domain" description="UspA" evidence="1">
    <location>
        <begin position="3"/>
        <end position="144"/>
    </location>
</feature>
<keyword evidence="3" id="KW-1185">Reference proteome</keyword>
<dbReference type="CDD" id="cd00293">
    <property type="entry name" value="USP-like"/>
    <property type="match status" value="1"/>
</dbReference>
<evidence type="ECO:0000259" key="1">
    <source>
        <dbReference type="Pfam" id="PF00582"/>
    </source>
</evidence>